<name>A0A8H6ZDP8_9AGAR</name>
<dbReference type="OrthoDB" id="5967843at2759"/>
<dbReference type="SUPFAM" id="SSF52540">
    <property type="entry name" value="P-loop containing nucleoside triphosphate hydrolases"/>
    <property type="match status" value="1"/>
</dbReference>
<keyword evidence="1" id="KW-0677">Repeat</keyword>
<dbReference type="PANTHER" id="PTHR10039:SF17">
    <property type="entry name" value="FUNGAL STAND N-TERMINAL GOODBYE DOMAIN-CONTAINING PROTEIN-RELATED"/>
    <property type="match status" value="1"/>
</dbReference>
<evidence type="ECO:0000256" key="1">
    <source>
        <dbReference type="ARBA" id="ARBA00022737"/>
    </source>
</evidence>
<comment type="caution">
    <text evidence="4">The sequence shown here is derived from an EMBL/GenBank/DDBJ whole genome shotgun (WGS) entry which is preliminary data.</text>
</comment>
<dbReference type="InterPro" id="IPR027417">
    <property type="entry name" value="P-loop_NTPase"/>
</dbReference>
<protein>
    <submittedName>
        <fullName evidence="4">NACHT domain-containing protein</fullName>
    </submittedName>
</protein>
<evidence type="ECO:0000313" key="4">
    <source>
        <dbReference type="EMBL" id="KAF7375599.1"/>
    </source>
</evidence>
<dbReference type="Pfam" id="PF24883">
    <property type="entry name" value="NPHP3_N"/>
    <property type="match status" value="1"/>
</dbReference>
<dbReference type="PANTHER" id="PTHR10039">
    <property type="entry name" value="AMELOGENIN"/>
    <property type="match status" value="1"/>
</dbReference>
<dbReference type="EMBL" id="JACAZH010000002">
    <property type="protein sequence ID" value="KAF7375599.1"/>
    <property type="molecule type" value="Genomic_DNA"/>
</dbReference>
<keyword evidence="5" id="KW-1185">Reference proteome</keyword>
<evidence type="ECO:0000259" key="3">
    <source>
        <dbReference type="PROSITE" id="PS50837"/>
    </source>
</evidence>
<gene>
    <name evidence="4" type="ORF">MSAN_00448500</name>
</gene>
<proteinExistence type="predicted"/>
<evidence type="ECO:0000313" key="5">
    <source>
        <dbReference type="Proteomes" id="UP000623467"/>
    </source>
</evidence>
<feature type="compositionally biased region" description="Polar residues" evidence="2">
    <location>
        <begin position="174"/>
        <end position="188"/>
    </location>
</feature>
<dbReference type="AlphaFoldDB" id="A0A8H6ZDP8"/>
<feature type="domain" description="NACHT" evidence="3">
    <location>
        <begin position="303"/>
        <end position="414"/>
    </location>
</feature>
<feature type="region of interest" description="Disordered" evidence="2">
    <location>
        <begin position="108"/>
        <end position="196"/>
    </location>
</feature>
<feature type="compositionally biased region" description="Basic and acidic residues" evidence="2">
    <location>
        <begin position="163"/>
        <end position="173"/>
    </location>
</feature>
<accession>A0A8H6ZDP8</accession>
<dbReference type="PROSITE" id="PS50837">
    <property type="entry name" value="NACHT"/>
    <property type="match status" value="1"/>
</dbReference>
<dbReference type="InterPro" id="IPR007111">
    <property type="entry name" value="NACHT_NTPase"/>
</dbReference>
<reference evidence="4" key="1">
    <citation type="submission" date="2020-05" db="EMBL/GenBank/DDBJ databases">
        <title>Mycena genomes resolve the evolution of fungal bioluminescence.</title>
        <authorList>
            <person name="Tsai I.J."/>
        </authorList>
    </citation>
    <scope>NUCLEOTIDE SEQUENCE</scope>
    <source>
        <strain evidence="4">160909Yilan</strain>
    </source>
</reference>
<evidence type="ECO:0000256" key="2">
    <source>
        <dbReference type="SAM" id="MobiDB-lite"/>
    </source>
</evidence>
<organism evidence="4 5">
    <name type="scientific">Mycena sanguinolenta</name>
    <dbReference type="NCBI Taxonomy" id="230812"/>
    <lineage>
        <taxon>Eukaryota</taxon>
        <taxon>Fungi</taxon>
        <taxon>Dikarya</taxon>
        <taxon>Basidiomycota</taxon>
        <taxon>Agaricomycotina</taxon>
        <taxon>Agaricomycetes</taxon>
        <taxon>Agaricomycetidae</taxon>
        <taxon>Agaricales</taxon>
        <taxon>Marasmiineae</taxon>
        <taxon>Mycenaceae</taxon>
        <taxon>Mycena</taxon>
    </lineage>
</organism>
<dbReference type="InterPro" id="IPR056884">
    <property type="entry name" value="NPHP3-like_N"/>
</dbReference>
<dbReference type="Gene3D" id="3.40.50.300">
    <property type="entry name" value="P-loop containing nucleotide triphosphate hydrolases"/>
    <property type="match status" value="1"/>
</dbReference>
<sequence>MPLITSSSGFQFYGGNFYDVAGDMNIHSTQPAIELGPQRNMRKIEAARVMPYSRPRRPPLLDRPNGSCIQLPHSAAVASLSGPPQDRNRSGLSPIHPARAAIEYSSIDDQDRGRSPQGDPNPLDPPPISLERGAIEYSSTHSQDRDLSLQGTRNQLGPPPIYPERRDIEHSLSHDQNLGRSPQGDSTPSGPPPIHLDRRAIEYSSAHDGRLPPQGGVLSLSFPAQDHGTHINIGGDVNHIEYHMERGGCSTYVYTPYLIEAAAADAFHDSAERFPQPRCHPETRTEILEDLWRWSSNTDSASSVFWLHGPAGAGKSAIAQSFCQKLAEHHRLGASFFFKRGHPSRGSGNKLFPTVAYQLSLALSTYKQAVSRIIEHEPSIISRELPTQLRKLIVEPSRKTIHRTLVIVIDGLDESEGKDIQCEILRLIGSAIREGRLSLRFFFASRPEPHICQTFASNLHQIHCAVNINQSFDDVRKYLLGEFARIHSEHHETMARVHFPWPSPDVVESLVQKASGYFVYASISKS</sequence>
<dbReference type="Proteomes" id="UP000623467">
    <property type="component" value="Unassembled WGS sequence"/>
</dbReference>